<proteinExistence type="predicted"/>
<protein>
    <submittedName>
        <fullName evidence="1">Uncharacterized protein</fullName>
    </submittedName>
</protein>
<organism evidence="1">
    <name type="scientific">Myoviridae sp. ctYA416</name>
    <dbReference type="NCBI Taxonomy" id="2825125"/>
    <lineage>
        <taxon>Viruses</taxon>
        <taxon>Duplodnaviria</taxon>
        <taxon>Heunggongvirae</taxon>
        <taxon>Uroviricota</taxon>
        <taxon>Caudoviricetes</taxon>
    </lineage>
</organism>
<reference evidence="1" key="1">
    <citation type="journal article" date="2021" name="Proc. Natl. Acad. Sci. U.S.A.">
        <title>A Catalog of Tens of Thousands of Viruses from Human Metagenomes Reveals Hidden Associations with Chronic Diseases.</title>
        <authorList>
            <person name="Tisza M.J."/>
            <person name="Buck C.B."/>
        </authorList>
    </citation>
    <scope>NUCLEOTIDE SEQUENCE</scope>
    <source>
        <strain evidence="1">CtYA416</strain>
    </source>
</reference>
<evidence type="ECO:0000313" key="1">
    <source>
        <dbReference type="EMBL" id="DAF97854.1"/>
    </source>
</evidence>
<name>A0A8S5UU05_9CAUD</name>
<dbReference type="EMBL" id="BK016136">
    <property type="protein sequence ID" value="DAF97854.1"/>
    <property type="molecule type" value="Genomic_DNA"/>
</dbReference>
<accession>A0A8S5UU05</accession>
<sequence length="275" mass="32285">MILNIGQKLCKKENGKLTGVYRIISTSHKDFYKVQTIMGDKLEVIDRYDIDDYILPEVHCKLFLEKVKLKDGSYDLCVNIYNPFEAINYPFFAGRFKSNFNSSGSICKYEFDTFDAYKEHYDVMMYDIEEKESASTIDLYLNDSIGSICSLIRMDYKMIDFIKKFSSDNNIPGVSINQHIEAILDKMKFLYWFHFNFKVFKVPFTVDPKASQLRPGDIFTIEAILQNKIVDYMLIEYYHDISLYDIKGNFIFILDNNDRTFIFKFVSKDDLPGIV</sequence>